<name>A0A2P2Q6X5_RHIMU</name>
<organism evidence="2">
    <name type="scientific">Rhizophora mucronata</name>
    <name type="common">Asiatic mangrove</name>
    <dbReference type="NCBI Taxonomy" id="61149"/>
    <lineage>
        <taxon>Eukaryota</taxon>
        <taxon>Viridiplantae</taxon>
        <taxon>Streptophyta</taxon>
        <taxon>Embryophyta</taxon>
        <taxon>Tracheophyta</taxon>
        <taxon>Spermatophyta</taxon>
        <taxon>Magnoliopsida</taxon>
        <taxon>eudicotyledons</taxon>
        <taxon>Gunneridae</taxon>
        <taxon>Pentapetalae</taxon>
        <taxon>rosids</taxon>
        <taxon>fabids</taxon>
        <taxon>Malpighiales</taxon>
        <taxon>Rhizophoraceae</taxon>
        <taxon>Rhizophora</taxon>
    </lineage>
</organism>
<dbReference type="AlphaFoldDB" id="A0A2P2Q6X5"/>
<evidence type="ECO:0000313" key="2">
    <source>
        <dbReference type="EMBL" id="MBX62714.1"/>
    </source>
</evidence>
<feature type="transmembrane region" description="Helical" evidence="1">
    <location>
        <begin position="12"/>
        <end position="35"/>
    </location>
</feature>
<accession>A0A2P2Q6X5</accession>
<keyword evidence="1" id="KW-0812">Transmembrane</keyword>
<sequence length="37" mass="4462">MIIVGKFCRNKSYVFFFFKLLLNIFVVPCILLFILNF</sequence>
<keyword evidence="1" id="KW-1133">Transmembrane helix</keyword>
<keyword evidence="1" id="KW-0472">Membrane</keyword>
<proteinExistence type="predicted"/>
<dbReference type="EMBL" id="GGEC01082230">
    <property type="protein sequence ID" value="MBX62714.1"/>
    <property type="molecule type" value="Transcribed_RNA"/>
</dbReference>
<evidence type="ECO:0000256" key="1">
    <source>
        <dbReference type="SAM" id="Phobius"/>
    </source>
</evidence>
<protein>
    <submittedName>
        <fullName evidence="2">Uncharacterized protein</fullName>
    </submittedName>
</protein>
<reference evidence="2" key="1">
    <citation type="submission" date="2018-02" db="EMBL/GenBank/DDBJ databases">
        <title>Rhizophora mucronata_Transcriptome.</title>
        <authorList>
            <person name="Meera S.P."/>
            <person name="Sreeshan A."/>
            <person name="Augustine A."/>
        </authorList>
    </citation>
    <scope>NUCLEOTIDE SEQUENCE</scope>
    <source>
        <tissue evidence="2">Leaf</tissue>
    </source>
</reference>